<dbReference type="OMA" id="SKEYACP"/>
<reference evidence="2 3" key="1">
    <citation type="journal article" date="2013" name="PLoS Genet.">
        <title>Genomic mechanisms accounting for the adaptation to parasitism in nematode-trapping fungi.</title>
        <authorList>
            <person name="Meerupati T."/>
            <person name="Andersson K.M."/>
            <person name="Friman E."/>
            <person name="Kumar D."/>
            <person name="Tunlid A."/>
            <person name="Ahren D."/>
        </authorList>
    </citation>
    <scope>NUCLEOTIDE SEQUENCE [LARGE SCALE GENOMIC DNA]</scope>
    <source>
        <strain evidence="2 3">CBS 200.50</strain>
    </source>
</reference>
<evidence type="ECO:0000313" key="2">
    <source>
        <dbReference type="EMBL" id="EPS40382.1"/>
    </source>
</evidence>
<feature type="compositionally biased region" description="Polar residues" evidence="1">
    <location>
        <begin position="436"/>
        <end position="445"/>
    </location>
</feature>
<comment type="caution">
    <text evidence="2">The sequence shown here is derived from an EMBL/GenBank/DDBJ whole genome shotgun (WGS) entry which is preliminary data.</text>
</comment>
<dbReference type="Proteomes" id="UP000015100">
    <property type="component" value="Unassembled WGS sequence"/>
</dbReference>
<evidence type="ECO:0000256" key="1">
    <source>
        <dbReference type="SAM" id="MobiDB-lite"/>
    </source>
</evidence>
<name>S8BYH7_DACHA</name>
<evidence type="ECO:0000313" key="3">
    <source>
        <dbReference type="Proteomes" id="UP000015100"/>
    </source>
</evidence>
<reference evidence="3" key="2">
    <citation type="submission" date="2013-04" db="EMBL/GenBank/DDBJ databases">
        <title>Genomic mechanisms accounting for the adaptation to parasitism in nematode-trapping fungi.</title>
        <authorList>
            <person name="Ahren D.G."/>
        </authorList>
    </citation>
    <scope>NUCLEOTIDE SEQUENCE [LARGE SCALE GENOMIC DNA]</scope>
    <source>
        <strain evidence="3">CBS 200.50</strain>
    </source>
</reference>
<protein>
    <submittedName>
        <fullName evidence="2">Uncharacterized protein</fullName>
    </submittedName>
</protein>
<feature type="compositionally biased region" description="Basic residues" evidence="1">
    <location>
        <begin position="215"/>
        <end position="228"/>
    </location>
</feature>
<gene>
    <name evidence="2" type="ORF">H072_5811</name>
</gene>
<feature type="compositionally biased region" description="Polar residues" evidence="1">
    <location>
        <begin position="197"/>
        <end position="214"/>
    </location>
</feature>
<organism evidence="2 3">
    <name type="scientific">Dactylellina haptotyla (strain CBS 200.50)</name>
    <name type="common">Nematode-trapping fungus</name>
    <name type="synonym">Monacrosporium haptotylum</name>
    <dbReference type="NCBI Taxonomy" id="1284197"/>
    <lineage>
        <taxon>Eukaryota</taxon>
        <taxon>Fungi</taxon>
        <taxon>Dikarya</taxon>
        <taxon>Ascomycota</taxon>
        <taxon>Pezizomycotina</taxon>
        <taxon>Orbiliomycetes</taxon>
        <taxon>Orbiliales</taxon>
        <taxon>Orbiliaceae</taxon>
        <taxon>Dactylellina</taxon>
    </lineage>
</organism>
<accession>S8BYH7</accession>
<feature type="region of interest" description="Disordered" evidence="1">
    <location>
        <begin position="161"/>
        <end position="249"/>
    </location>
</feature>
<keyword evidence="3" id="KW-1185">Reference proteome</keyword>
<proteinExistence type="predicted"/>
<dbReference type="EMBL" id="AQGS01000405">
    <property type="protein sequence ID" value="EPS40382.1"/>
    <property type="molecule type" value="Genomic_DNA"/>
</dbReference>
<dbReference type="AlphaFoldDB" id="S8BYH7"/>
<dbReference type="HOGENOM" id="CLU_357883_0_0_1"/>
<sequence>MGKRNNTTASLVGPPVLLENYFGDNIKSGDTCARDSGSLSGFLDHPNSLWRYCSQRNKNFAPSLKQKWNRTRHGLTKTRGEEVLIIDDRSRSRTQTALMDPCNPVSGPAGLSRLPAHRLRARSLSRLRLRNKRQRLIKKEKSHQSLRRIISIPKFSKLKSSVGRRSFSSVDEHEDANKRNGCLNEADVPEGRPTPTAAAQISDQSGSQPTTPQGSRRRNTQNFKRRKRVPDDYSDGEDGDVGNAVRSAARSSSSKEYACPFFKAYPSLHMNCRDSGWIERRKVKDHLKRYHYNGNAPSEIQHSHAWENWYRYIVRDTDRETRAIPNSDPNFVKILSYLLRVSEQLEGQEAPCFGTRMLKLFQHAQRNPTETEYIIRGIAAILDRPYEPISFEVDPTLPEIAAVPPSFQAHLNNPELQFSSENVYPPLQWPDANEGTGPSTSTHLDSTIPDPAHTTDFDDSNPQYLVLTAAPANNEPRQGAEVWQLTPIVAHSITESNGDIDEWVRSGDHEFNPTSFNAAMDELIISHDVVCQEIQLHDHESEIISSGPPTGFSLQDLGISIPASEGFVDPKQMQVSKIDTSHHTSEHSSTPLGALSPNHFFAKMAPTGDTMPAPAFLQPQRRLKDGLSATKRKRPRAESVGNIMIPSYDSRFSALPTPSPSVLSKAGSSLMTPSLLTPFTANTTCSNNSFTVSTHIILVISDRRPEMFKFSGSISNAIDAFVDWISLTFGFEFTDFTREFWFMNDNLPLYNKKAVLAQLEDFWDESGDMFFNKAIPWFWIDQR</sequence>
<feature type="region of interest" description="Disordered" evidence="1">
    <location>
        <begin position="429"/>
        <end position="459"/>
    </location>
</feature>
<dbReference type="OrthoDB" id="5292290at2759"/>